<evidence type="ECO:0000313" key="2">
    <source>
        <dbReference type="Proteomes" id="UP000805193"/>
    </source>
</evidence>
<comment type="caution">
    <text evidence="1">The sequence shown here is derived from an EMBL/GenBank/DDBJ whole genome shotgun (WGS) entry which is preliminary data.</text>
</comment>
<reference evidence="1 2" key="1">
    <citation type="journal article" date="2020" name="Cell">
        <title>Large-Scale Comparative Analyses of Tick Genomes Elucidate Their Genetic Diversity and Vector Capacities.</title>
        <authorList>
            <consortium name="Tick Genome and Microbiome Consortium (TIGMIC)"/>
            <person name="Jia N."/>
            <person name="Wang J."/>
            <person name="Shi W."/>
            <person name="Du L."/>
            <person name="Sun Y."/>
            <person name="Zhan W."/>
            <person name="Jiang J.F."/>
            <person name="Wang Q."/>
            <person name="Zhang B."/>
            <person name="Ji P."/>
            <person name="Bell-Sakyi L."/>
            <person name="Cui X.M."/>
            <person name="Yuan T.T."/>
            <person name="Jiang B.G."/>
            <person name="Yang W.F."/>
            <person name="Lam T.T."/>
            <person name="Chang Q.C."/>
            <person name="Ding S.J."/>
            <person name="Wang X.J."/>
            <person name="Zhu J.G."/>
            <person name="Ruan X.D."/>
            <person name="Zhao L."/>
            <person name="Wei J.T."/>
            <person name="Ye R.Z."/>
            <person name="Que T.C."/>
            <person name="Du C.H."/>
            <person name="Zhou Y.H."/>
            <person name="Cheng J.X."/>
            <person name="Dai P.F."/>
            <person name="Guo W.B."/>
            <person name="Han X.H."/>
            <person name="Huang E.J."/>
            <person name="Li L.F."/>
            <person name="Wei W."/>
            <person name="Gao Y.C."/>
            <person name="Liu J.Z."/>
            <person name="Shao H.Z."/>
            <person name="Wang X."/>
            <person name="Wang C.C."/>
            <person name="Yang T.C."/>
            <person name="Huo Q.B."/>
            <person name="Li W."/>
            <person name="Chen H.Y."/>
            <person name="Chen S.E."/>
            <person name="Zhou L.G."/>
            <person name="Ni X.B."/>
            <person name="Tian J.H."/>
            <person name="Sheng Y."/>
            <person name="Liu T."/>
            <person name="Pan Y.S."/>
            <person name="Xia L.Y."/>
            <person name="Li J."/>
            <person name="Zhao F."/>
            <person name="Cao W.C."/>
        </authorList>
    </citation>
    <scope>NUCLEOTIDE SEQUENCE [LARGE SCALE GENOMIC DNA]</scope>
    <source>
        <strain evidence="1">Iper-2018</strain>
    </source>
</reference>
<dbReference type="Proteomes" id="UP000805193">
    <property type="component" value="Unassembled WGS sequence"/>
</dbReference>
<protein>
    <submittedName>
        <fullName evidence="1">Uncharacterized protein</fullName>
    </submittedName>
</protein>
<gene>
    <name evidence="1" type="ORF">HPB47_025456</name>
</gene>
<proteinExistence type="predicted"/>
<organism evidence="1 2">
    <name type="scientific">Ixodes persulcatus</name>
    <name type="common">Taiga tick</name>
    <dbReference type="NCBI Taxonomy" id="34615"/>
    <lineage>
        <taxon>Eukaryota</taxon>
        <taxon>Metazoa</taxon>
        <taxon>Ecdysozoa</taxon>
        <taxon>Arthropoda</taxon>
        <taxon>Chelicerata</taxon>
        <taxon>Arachnida</taxon>
        <taxon>Acari</taxon>
        <taxon>Parasitiformes</taxon>
        <taxon>Ixodida</taxon>
        <taxon>Ixodoidea</taxon>
        <taxon>Ixodidae</taxon>
        <taxon>Ixodinae</taxon>
        <taxon>Ixodes</taxon>
    </lineage>
</organism>
<name>A0AC60Q1F6_IXOPE</name>
<dbReference type="EMBL" id="JABSTQ010009621">
    <property type="protein sequence ID" value="KAG0427495.1"/>
    <property type="molecule type" value="Genomic_DNA"/>
</dbReference>
<feature type="non-terminal residue" evidence="1">
    <location>
        <position position="1"/>
    </location>
</feature>
<evidence type="ECO:0000313" key="1">
    <source>
        <dbReference type="EMBL" id="KAG0427495.1"/>
    </source>
</evidence>
<sequence>LWYEFRRTAGAATEVLWCRVRGSLPRQAVVDHCRKGVVPVVLLGGAMVPPVVERVLERGPKFCLEAPVDKYSLLAAEGMFTVLPDTLFEDKATLAINKNFKTSETPPAKAKARAVALLGQLKLDAVAKRMKQCKVNVLEIFFSAKTHKIGCPFRAIFTERASWQAQNSFWTALCFCLWVFLLLGIISHFMSKYFLRMVNYTYDGSEVESDLTDFEV</sequence>
<accession>A0AC60Q1F6</accession>
<keyword evidence="2" id="KW-1185">Reference proteome</keyword>